<dbReference type="CDD" id="cd01647">
    <property type="entry name" value="RT_LTR"/>
    <property type="match status" value="1"/>
</dbReference>
<dbReference type="Proteomes" id="UP001274896">
    <property type="component" value="Unassembled WGS sequence"/>
</dbReference>
<dbReference type="AlphaFoldDB" id="A0AAE0VD21"/>
<dbReference type="Pfam" id="PF00078">
    <property type="entry name" value="RVT_1"/>
    <property type="match status" value="1"/>
</dbReference>
<sequence length="381" mass="43035">MLVAQSGWNNLALLAVCREGLHPTLQAEMPCRNPNTTHSDYITTAIRLDNLLCQQHRGLHLRTESQPCWEFRSPRDEGPEPMQLGRLQLCFYCGGSGHRVSACPERPSTSKVMEKFWQSCLTLKVTLHHAHTSLVVPALVDSRAAVNLIDHYLVEELHLPTMPCETILQMMAEDNHPIGKGLITRQTSSLTFQVGLLSSQLHHPWLAMAAAIRPTDVMEGGRADPMVTILPMQGIPSLPTRVRSQGGVHRRGSCGGLLLAFDFSGGCQFLLHGKERQRPPTGLYTDYQSLNAITVRYPYTLLLVPAALEQLREAWVFTKLDLRSTYNLLRIRQRDEWKNYEYLVMPFGLINAPVVFHAFINEIFKDLINQYVIAYINDILT</sequence>
<proteinExistence type="inferred from homology"/>
<dbReference type="PROSITE" id="PS50158">
    <property type="entry name" value="ZF_CCHC"/>
    <property type="match status" value="1"/>
</dbReference>
<dbReference type="Gene3D" id="3.30.70.270">
    <property type="match status" value="1"/>
</dbReference>
<protein>
    <recommendedName>
        <fullName evidence="2">ribonuclease H</fullName>
        <ecNumber evidence="2">3.1.26.4</ecNumber>
    </recommendedName>
</protein>
<evidence type="ECO:0000256" key="2">
    <source>
        <dbReference type="ARBA" id="ARBA00012180"/>
    </source>
</evidence>
<dbReference type="SUPFAM" id="SSF57756">
    <property type="entry name" value="Retrovirus zinc finger-like domains"/>
    <property type="match status" value="1"/>
</dbReference>
<comment type="similarity">
    <text evidence="1">Belongs to the beta type-B retroviral polymerase family. HERV class-II K(HML-2) pol subfamily.</text>
</comment>
<dbReference type="InterPro" id="IPR036875">
    <property type="entry name" value="Znf_CCHC_sf"/>
</dbReference>
<dbReference type="EMBL" id="JAUCMX010000004">
    <property type="protein sequence ID" value="KAK3548853.1"/>
    <property type="molecule type" value="Genomic_DNA"/>
</dbReference>
<feature type="domain" description="CCHC-type" evidence="4">
    <location>
        <begin position="90"/>
        <end position="105"/>
    </location>
</feature>
<dbReference type="SMART" id="SM00343">
    <property type="entry name" value="ZnF_C2HC"/>
    <property type="match status" value="1"/>
</dbReference>
<dbReference type="InterPro" id="IPR043502">
    <property type="entry name" value="DNA/RNA_pol_sf"/>
</dbReference>
<dbReference type="PANTHER" id="PTHR24559:SF440">
    <property type="entry name" value="RIBONUCLEASE H"/>
    <property type="match status" value="1"/>
</dbReference>
<dbReference type="InterPro" id="IPR001878">
    <property type="entry name" value="Znf_CCHC"/>
</dbReference>
<evidence type="ECO:0000256" key="1">
    <source>
        <dbReference type="ARBA" id="ARBA00010879"/>
    </source>
</evidence>
<comment type="caution">
    <text evidence="5">The sequence shown here is derived from an EMBL/GenBank/DDBJ whole genome shotgun (WGS) entry which is preliminary data.</text>
</comment>
<keyword evidence="3" id="KW-0863">Zinc-finger</keyword>
<organism evidence="5 6">
    <name type="scientific">Hemibagrus guttatus</name>
    <dbReference type="NCBI Taxonomy" id="175788"/>
    <lineage>
        <taxon>Eukaryota</taxon>
        <taxon>Metazoa</taxon>
        <taxon>Chordata</taxon>
        <taxon>Craniata</taxon>
        <taxon>Vertebrata</taxon>
        <taxon>Euteleostomi</taxon>
        <taxon>Actinopterygii</taxon>
        <taxon>Neopterygii</taxon>
        <taxon>Teleostei</taxon>
        <taxon>Ostariophysi</taxon>
        <taxon>Siluriformes</taxon>
        <taxon>Bagridae</taxon>
        <taxon>Hemibagrus</taxon>
    </lineage>
</organism>
<dbReference type="InterPro" id="IPR053134">
    <property type="entry name" value="RNA-dir_DNA_polymerase"/>
</dbReference>
<name>A0AAE0VD21_9TELE</name>
<evidence type="ECO:0000313" key="5">
    <source>
        <dbReference type="EMBL" id="KAK3548853.1"/>
    </source>
</evidence>
<dbReference type="SUPFAM" id="SSF56672">
    <property type="entry name" value="DNA/RNA polymerases"/>
    <property type="match status" value="1"/>
</dbReference>
<dbReference type="EC" id="3.1.26.4" evidence="2"/>
<evidence type="ECO:0000259" key="4">
    <source>
        <dbReference type="PROSITE" id="PS50158"/>
    </source>
</evidence>
<dbReference type="GO" id="GO:0008270">
    <property type="term" value="F:zinc ion binding"/>
    <property type="evidence" value="ECO:0007669"/>
    <property type="project" value="UniProtKB-KW"/>
</dbReference>
<dbReference type="GO" id="GO:0003676">
    <property type="term" value="F:nucleic acid binding"/>
    <property type="evidence" value="ECO:0007669"/>
    <property type="project" value="InterPro"/>
</dbReference>
<evidence type="ECO:0000313" key="6">
    <source>
        <dbReference type="Proteomes" id="UP001274896"/>
    </source>
</evidence>
<dbReference type="InterPro" id="IPR043128">
    <property type="entry name" value="Rev_trsase/Diguanyl_cyclase"/>
</dbReference>
<keyword evidence="3" id="KW-0479">Metal-binding</keyword>
<reference evidence="5" key="1">
    <citation type="submission" date="2023-06" db="EMBL/GenBank/DDBJ databases">
        <title>Male Hemibagrus guttatus genome.</title>
        <authorList>
            <person name="Bian C."/>
        </authorList>
    </citation>
    <scope>NUCLEOTIDE SEQUENCE</scope>
    <source>
        <strain evidence="5">Male_cb2023</strain>
        <tissue evidence="5">Muscle</tissue>
    </source>
</reference>
<dbReference type="Gene3D" id="3.10.10.10">
    <property type="entry name" value="HIV Type 1 Reverse Transcriptase, subunit A, domain 1"/>
    <property type="match status" value="1"/>
</dbReference>
<dbReference type="InterPro" id="IPR000477">
    <property type="entry name" value="RT_dom"/>
</dbReference>
<dbReference type="PANTHER" id="PTHR24559">
    <property type="entry name" value="TRANSPOSON TY3-I GAG-POL POLYPROTEIN"/>
    <property type="match status" value="1"/>
</dbReference>
<keyword evidence="3" id="KW-0862">Zinc</keyword>
<accession>A0AAE0VD21</accession>
<keyword evidence="6" id="KW-1185">Reference proteome</keyword>
<evidence type="ECO:0000256" key="3">
    <source>
        <dbReference type="PROSITE-ProRule" id="PRU00047"/>
    </source>
</evidence>
<dbReference type="GO" id="GO:0004523">
    <property type="term" value="F:RNA-DNA hybrid ribonuclease activity"/>
    <property type="evidence" value="ECO:0007669"/>
    <property type="project" value="UniProtKB-EC"/>
</dbReference>
<gene>
    <name evidence="5" type="ORF">QTP70_021036</name>
</gene>